<dbReference type="Proteomes" id="UP001140510">
    <property type="component" value="Unassembled WGS sequence"/>
</dbReference>
<keyword evidence="2" id="KW-1185">Reference proteome</keyword>
<gene>
    <name evidence="1" type="ORF">N0V91_008435</name>
</gene>
<evidence type="ECO:0000313" key="1">
    <source>
        <dbReference type="EMBL" id="KAJ4400804.1"/>
    </source>
</evidence>
<comment type="caution">
    <text evidence="1">The sequence shown here is derived from an EMBL/GenBank/DDBJ whole genome shotgun (WGS) entry which is preliminary data.</text>
</comment>
<accession>A0A9W8Z9L2</accession>
<organism evidence="1 2">
    <name type="scientific">Didymella pomorum</name>
    <dbReference type="NCBI Taxonomy" id="749634"/>
    <lineage>
        <taxon>Eukaryota</taxon>
        <taxon>Fungi</taxon>
        <taxon>Dikarya</taxon>
        <taxon>Ascomycota</taxon>
        <taxon>Pezizomycotina</taxon>
        <taxon>Dothideomycetes</taxon>
        <taxon>Pleosporomycetidae</taxon>
        <taxon>Pleosporales</taxon>
        <taxon>Pleosporineae</taxon>
        <taxon>Didymellaceae</taxon>
        <taxon>Didymella</taxon>
    </lineage>
</organism>
<dbReference type="AlphaFoldDB" id="A0A9W8Z9L2"/>
<name>A0A9W8Z9L2_9PLEO</name>
<proteinExistence type="predicted"/>
<protein>
    <submittedName>
        <fullName evidence="1">Uncharacterized protein</fullName>
    </submittedName>
</protein>
<reference evidence="1" key="1">
    <citation type="submission" date="2022-10" db="EMBL/GenBank/DDBJ databases">
        <title>Tapping the CABI collections for fungal endophytes: first genome assemblies for Collariella, Neodidymelliopsis, Ascochyta clinopodiicola, Didymella pomorum, Didymosphaeria variabile, Neocosmospora piperis and Neocucurbitaria cava.</title>
        <authorList>
            <person name="Hill R."/>
        </authorList>
    </citation>
    <scope>NUCLEOTIDE SEQUENCE</scope>
    <source>
        <strain evidence="1">IMI 355091</strain>
    </source>
</reference>
<evidence type="ECO:0000313" key="2">
    <source>
        <dbReference type="Proteomes" id="UP001140510"/>
    </source>
</evidence>
<sequence length="88" mass="9704">MTLGPRVRITWLLALSYGLVFAQNKFVGYSIPLAALFKRMAPYQVNEIRVVTVNVIAASTKMEGDKMATGLSEEVIEILNILCGMRGL</sequence>
<dbReference type="EMBL" id="JAPEVA010000083">
    <property type="protein sequence ID" value="KAJ4400804.1"/>
    <property type="molecule type" value="Genomic_DNA"/>
</dbReference>
<dbReference type="OrthoDB" id="10407496at2759"/>